<dbReference type="GO" id="GO:0005829">
    <property type="term" value="C:cytosol"/>
    <property type="evidence" value="ECO:0007669"/>
    <property type="project" value="TreeGrafter"/>
</dbReference>
<dbReference type="InterPro" id="IPR050079">
    <property type="entry name" value="DEAD_box_RNA_helicase"/>
</dbReference>
<dbReference type="PANTHER" id="PTHR47959:SF13">
    <property type="entry name" value="ATP-DEPENDENT RNA HELICASE RHLE"/>
    <property type="match status" value="1"/>
</dbReference>
<feature type="short sequence motif" description="Q motif" evidence="6">
    <location>
        <begin position="2"/>
        <end position="30"/>
    </location>
</feature>
<dbReference type="GO" id="GO:0003724">
    <property type="term" value="F:RNA helicase activity"/>
    <property type="evidence" value="ECO:0007669"/>
    <property type="project" value="InterPro"/>
</dbReference>
<evidence type="ECO:0000256" key="3">
    <source>
        <dbReference type="ARBA" id="ARBA00022806"/>
    </source>
</evidence>
<dbReference type="InterPro" id="IPR000629">
    <property type="entry name" value="RNA-helicase_DEAD-box_CS"/>
</dbReference>
<dbReference type="Gene3D" id="3.40.50.300">
    <property type="entry name" value="P-loop containing nucleotide triphosphate hydrolases"/>
    <property type="match status" value="2"/>
</dbReference>
<dbReference type="SMART" id="SM00487">
    <property type="entry name" value="DEXDc"/>
    <property type="match status" value="1"/>
</dbReference>
<feature type="compositionally biased region" description="Basic and acidic residues" evidence="8">
    <location>
        <begin position="391"/>
        <end position="403"/>
    </location>
</feature>
<evidence type="ECO:0000256" key="2">
    <source>
        <dbReference type="ARBA" id="ARBA00022801"/>
    </source>
</evidence>
<dbReference type="InterPro" id="IPR027417">
    <property type="entry name" value="P-loop_NTPase"/>
</dbReference>
<dbReference type="PROSITE" id="PS51195">
    <property type="entry name" value="Q_MOTIF"/>
    <property type="match status" value="1"/>
</dbReference>
<keyword evidence="1 7" id="KW-0547">Nucleotide-binding</keyword>
<feature type="domain" description="Helicase ATP-binding" evidence="9">
    <location>
        <begin position="33"/>
        <end position="204"/>
    </location>
</feature>
<proteinExistence type="inferred from homology"/>
<dbReference type="SMART" id="SM00490">
    <property type="entry name" value="HELICc"/>
    <property type="match status" value="1"/>
</dbReference>
<evidence type="ECO:0000256" key="8">
    <source>
        <dbReference type="SAM" id="MobiDB-lite"/>
    </source>
</evidence>
<keyword evidence="3 7" id="KW-0347">Helicase</keyword>
<evidence type="ECO:0000256" key="4">
    <source>
        <dbReference type="ARBA" id="ARBA00022840"/>
    </source>
</evidence>
<keyword evidence="2 7" id="KW-0378">Hydrolase</keyword>
<evidence type="ECO:0000256" key="1">
    <source>
        <dbReference type="ARBA" id="ARBA00022741"/>
    </source>
</evidence>
<dbReference type="InterPro" id="IPR001650">
    <property type="entry name" value="Helicase_C-like"/>
</dbReference>
<evidence type="ECO:0000256" key="6">
    <source>
        <dbReference type="PROSITE-ProRule" id="PRU00552"/>
    </source>
</evidence>
<feature type="domain" description="Helicase C-terminal" evidence="10">
    <location>
        <begin position="215"/>
        <end position="390"/>
    </location>
</feature>
<evidence type="ECO:0000259" key="10">
    <source>
        <dbReference type="PROSITE" id="PS51194"/>
    </source>
</evidence>
<feature type="region of interest" description="Disordered" evidence="8">
    <location>
        <begin position="391"/>
        <end position="436"/>
    </location>
</feature>
<dbReference type="SUPFAM" id="SSF52540">
    <property type="entry name" value="P-loop containing nucleoside triphosphate hydrolases"/>
    <property type="match status" value="1"/>
</dbReference>
<comment type="caution">
    <text evidence="12">The sequence shown here is derived from an EMBL/GenBank/DDBJ whole genome shotgun (WGS) entry which is preliminary data.</text>
</comment>
<dbReference type="AlphaFoldDB" id="A0A9D1W8R8"/>
<dbReference type="Proteomes" id="UP000824156">
    <property type="component" value="Unassembled WGS sequence"/>
</dbReference>
<evidence type="ECO:0000259" key="11">
    <source>
        <dbReference type="PROSITE" id="PS51195"/>
    </source>
</evidence>
<dbReference type="GO" id="GO:0005524">
    <property type="term" value="F:ATP binding"/>
    <property type="evidence" value="ECO:0007669"/>
    <property type="project" value="UniProtKB-KW"/>
</dbReference>
<dbReference type="EMBL" id="DXEZ01000163">
    <property type="protein sequence ID" value="HIX54558.1"/>
    <property type="molecule type" value="Genomic_DNA"/>
</dbReference>
<dbReference type="PANTHER" id="PTHR47959">
    <property type="entry name" value="ATP-DEPENDENT RNA HELICASE RHLE-RELATED"/>
    <property type="match status" value="1"/>
</dbReference>
<evidence type="ECO:0000313" key="12">
    <source>
        <dbReference type="EMBL" id="HIX54558.1"/>
    </source>
</evidence>
<evidence type="ECO:0000256" key="5">
    <source>
        <dbReference type="ARBA" id="ARBA00038437"/>
    </source>
</evidence>
<dbReference type="CDD" id="cd00268">
    <property type="entry name" value="DEADc"/>
    <property type="match status" value="1"/>
</dbReference>
<feature type="compositionally biased region" description="Basic residues" evidence="8">
    <location>
        <begin position="426"/>
        <end position="436"/>
    </location>
</feature>
<evidence type="ECO:0000256" key="7">
    <source>
        <dbReference type="RuleBase" id="RU000492"/>
    </source>
</evidence>
<dbReference type="PROSITE" id="PS00039">
    <property type="entry name" value="DEAD_ATP_HELICASE"/>
    <property type="match status" value="1"/>
</dbReference>
<reference evidence="12" key="1">
    <citation type="journal article" date="2021" name="PeerJ">
        <title>Extensive microbial diversity within the chicken gut microbiome revealed by metagenomics and culture.</title>
        <authorList>
            <person name="Gilroy R."/>
            <person name="Ravi A."/>
            <person name="Getino M."/>
            <person name="Pursley I."/>
            <person name="Horton D.L."/>
            <person name="Alikhan N.F."/>
            <person name="Baker D."/>
            <person name="Gharbi K."/>
            <person name="Hall N."/>
            <person name="Watson M."/>
            <person name="Adriaenssens E.M."/>
            <person name="Foster-Nyarko E."/>
            <person name="Jarju S."/>
            <person name="Secka A."/>
            <person name="Antonio M."/>
            <person name="Oren A."/>
            <person name="Chaudhuri R.R."/>
            <person name="La Ragione R."/>
            <person name="Hildebrand F."/>
            <person name="Pallen M.J."/>
        </authorList>
    </citation>
    <scope>NUCLEOTIDE SEQUENCE</scope>
    <source>
        <strain evidence="12">1719</strain>
    </source>
</reference>
<comment type="similarity">
    <text evidence="5 7">Belongs to the DEAD box helicase family.</text>
</comment>
<feature type="domain" description="DEAD-box RNA helicase Q" evidence="11">
    <location>
        <begin position="2"/>
        <end position="30"/>
    </location>
</feature>
<dbReference type="Pfam" id="PF00271">
    <property type="entry name" value="Helicase_C"/>
    <property type="match status" value="1"/>
</dbReference>
<name>A0A9D1W8R8_9SPHI</name>
<reference evidence="12" key="2">
    <citation type="submission" date="2021-04" db="EMBL/GenBank/DDBJ databases">
        <authorList>
            <person name="Gilroy R."/>
        </authorList>
    </citation>
    <scope>NUCLEOTIDE SEQUENCE</scope>
    <source>
        <strain evidence="12">1719</strain>
    </source>
</reference>
<dbReference type="PROSITE" id="PS51194">
    <property type="entry name" value="HELICASE_CTER"/>
    <property type="match status" value="1"/>
</dbReference>
<organism evidence="12 13">
    <name type="scientific">Candidatus Sphingobacterium stercoripullorum</name>
    <dbReference type="NCBI Taxonomy" id="2838759"/>
    <lineage>
        <taxon>Bacteria</taxon>
        <taxon>Pseudomonadati</taxon>
        <taxon>Bacteroidota</taxon>
        <taxon>Sphingobacteriia</taxon>
        <taxon>Sphingobacteriales</taxon>
        <taxon>Sphingobacteriaceae</taxon>
        <taxon>Sphingobacterium</taxon>
    </lineage>
</organism>
<evidence type="ECO:0000313" key="13">
    <source>
        <dbReference type="Proteomes" id="UP000824156"/>
    </source>
</evidence>
<accession>A0A9D1W8R8</accession>
<dbReference type="CDD" id="cd18787">
    <property type="entry name" value="SF2_C_DEAD"/>
    <property type="match status" value="1"/>
</dbReference>
<dbReference type="GO" id="GO:0003676">
    <property type="term" value="F:nucleic acid binding"/>
    <property type="evidence" value="ECO:0007669"/>
    <property type="project" value="InterPro"/>
</dbReference>
<dbReference type="GO" id="GO:0016787">
    <property type="term" value="F:hydrolase activity"/>
    <property type="evidence" value="ECO:0007669"/>
    <property type="project" value="UniProtKB-KW"/>
</dbReference>
<keyword evidence="4 7" id="KW-0067">ATP-binding</keyword>
<dbReference type="InterPro" id="IPR014001">
    <property type="entry name" value="Helicase_ATP-bd"/>
</dbReference>
<dbReference type="Pfam" id="PF00270">
    <property type="entry name" value="DEAD"/>
    <property type="match status" value="1"/>
</dbReference>
<evidence type="ECO:0000259" key="9">
    <source>
        <dbReference type="PROSITE" id="PS51192"/>
    </source>
</evidence>
<protein>
    <submittedName>
        <fullName evidence="12">DEAD/DEAH box helicase</fullName>
    </submittedName>
</protein>
<dbReference type="InterPro" id="IPR014014">
    <property type="entry name" value="RNA_helicase_DEAD_Q_motif"/>
</dbReference>
<sequence length="436" mass="49145">MSSFEDFKLNKQLLTAIQEAGLKEPTEIQKKAIPSVLSGQDVMGIAQTGTGKTAAFALPILMNLKYAQGEDARALVLSPTRELAIQLGEHFKAFSTYLDLRYVVLYGGVGPKQQIEELESGVDIIISTPNRFMDLYLKGHIGARSIKVLVMDEADKIMDMGFAGMIHRILEVLPSKRQNLLFSATMNPAVRRIADNFLDFPVEVEVSEQATVAETIEQLVYKVPNQGTKMKLLEDLLSDGEDFRRLIVFCRTRKQSDLVYEYLSRRFGEEDVRVIHANKGQNTRINAINAFKSGDLRILVATDVAARGIDVSDVSHVINFDVPIIIEDYVHRVGRTGRAEREGKAITFCNPAEEYYIGKIEQLIRFKIPVELIDEGLVVEETPFSERQAMAREIDAQKKREDPNFQGAFHESKYKNSRPASSSSKRSARSRKNKRR</sequence>
<dbReference type="InterPro" id="IPR011545">
    <property type="entry name" value="DEAD/DEAH_box_helicase_dom"/>
</dbReference>
<dbReference type="PROSITE" id="PS51192">
    <property type="entry name" value="HELICASE_ATP_BIND_1"/>
    <property type="match status" value="1"/>
</dbReference>
<dbReference type="InterPro" id="IPR044742">
    <property type="entry name" value="DEAD/DEAH_RhlB"/>
</dbReference>
<gene>
    <name evidence="12" type="ORF">H9853_05990</name>
</gene>